<evidence type="ECO:0000256" key="12">
    <source>
        <dbReference type="SAM" id="SignalP"/>
    </source>
</evidence>
<dbReference type="Gene3D" id="3.80.10.10">
    <property type="entry name" value="Ribonuclease Inhibitor"/>
    <property type="match status" value="3"/>
</dbReference>
<evidence type="ECO:0000256" key="6">
    <source>
        <dbReference type="ARBA" id="ARBA00022989"/>
    </source>
</evidence>
<reference evidence="14" key="3">
    <citation type="submission" date="2021-05" db="UniProtKB">
        <authorList>
            <consortium name="EnsemblPlants"/>
        </authorList>
    </citation>
    <scope>IDENTIFICATION</scope>
    <source>
        <strain evidence="14">cv. B73</strain>
    </source>
</reference>
<evidence type="ECO:0000256" key="5">
    <source>
        <dbReference type="ARBA" id="ARBA00022737"/>
    </source>
</evidence>
<keyword evidence="15" id="KW-1185">Reference proteome</keyword>
<dbReference type="Gramene" id="Zm00001eb291070_T001">
    <property type="protein sequence ID" value="Zm00001eb291070_P001"/>
    <property type="gene ID" value="Zm00001eb291070"/>
</dbReference>
<keyword evidence="4 12" id="KW-0732">Signal</keyword>
<feature type="binding site" evidence="9">
    <location>
        <position position="670"/>
    </location>
    <ligand>
        <name>ATP</name>
        <dbReference type="ChEBI" id="CHEBI:30616"/>
    </ligand>
</feature>
<evidence type="ECO:0000256" key="2">
    <source>
        <dbReference type="ARBA" id="ARBA00022614"/>
    </source>
</evidence>
<keyword evidence="5" id="KW-0677">Repeat</keyword>
<feature type="compositionally biased region" description="Basic and acidic residues" evidence="10">
    <location>
        <begin position="952"/>
        <end position="966"/>
    </location>
</feature>
<organism evidence="14 15">
    <name type="scientific">Zea mays</name>
    <name type="common">Maize</name>
    <dbReference type="NCBI Taxonomy" id="4577"/>
    <lineage>
        <taxon>Eukaryota</taxon>
        <taxon>Viridiplantae</taxon>
        <taxon>Streptophyta</taxon>
        <taxon>Embryophyta</taxon>
        <taxon>Tracheophyta</taxon>
        <taxon>Spermatophyta</taxon>
        <taxon>Magnoliopsida</taxon>
        <taxon>Liliopsida</taxon>
        <taxon>Poales</taxon>
        <taxon>Poaceae</taxon>
        <taxon>PACMAD clade</taxon>
        <taxon>Panicoideae</taxon>
        <taxon>Andropogonodae</taxon>
        <taxon>Andropogoneae</taxon>
        <taxon>Tripsacinae</taxon>
        <taxon>Zea</taxon>
    </lineage>
</organism>
<evidence type="ECO:0000259" key="13">
    <source>
        <dbReference type="PROSITE" id="PS50011"/>
    </source>
</evidence>
<evidence type="ECO:0000256" key="10">
    <source>
        <dbReference type="SAM" id="MobiDB-lite"/>
    </source>
</evidence>
<dbReference type="SUPFAM" id="SSF52058">
    <property type="entry name" value="L domain-like"/>
    <property type="match status" value="1"/>
</dbReference>
<dbReference type="InterPro" id="IPR011009">
    <property type="entry name" value="Kinase-like_dom_sf"/>
</dbReference>
<dbReference type="PANTHER" id="PTHR45974">
    <property type="entry name" value="RECEPTOR-LIKE PROTEIN 55"/>
    <property type="match status" value="1"/>
</dbReference>
<dbReference type="InterPro" id="IPR000719">
    <property type="entry name" value="Prot_kinase_dom"/>
</dbReference>
<dbReference type="Gene3D" id="3.30.200.20">
    <property type="entry name" value="Phosphorylase Kinase, domain 1"/>
    <property type="match status" value="1"/>
</dbReference>
<dbReference type="GO" id="GO:0005886">
    <property type="term" value="C:plasma membrane"/>
    <property type="evidence" value="ECO:0007669"/>
    <property type="project" value="UniProtKB-SubCell"/>
</dbReference>
<feature type="region of interest" description="Disordered" evidence="10">
    <location>
        <begin position="870"/>
        <end position="970"/>
    </location>
</feature>
<protein>
    <recommendedName>
        <fullName evidence="13">Protein kinase domain-containing protein</fullName>
    </recommendedName>
</protein>
<keyword evidence="9" id="KW-0067">ATP-binding</keyword>
<proteinExistence type="evidence at protein level"/>
<feature type="domain" description="Protein kinase" evidence="13">
    <location>
        <begin position="642"/>
        <end position="1003"/>
    </location>
</feature>
<dbReference type="GO" id="GO:0004672">
    <property type="term" value="F:protein kinase activity"/>
    <property type="evidence" value="ECO:0007669"/>
    <property type="project" value="InterPro"/>
</dbReference>
<evidence type="ECO:0000256" key="4">
    <source>
        <dbReference type="ARBA" id="ARBA00022729"/>
    </source>
</evidence>
<dbReference type="EnsemblPlants" id="Zm00001eb291070_T001">
    <property type="protein sequence ID" value="Zm00001eb291070_P001"/>
    <property type="gene ID" value="Zm00001eb291070"/>
</dbReference>
<dbReference type="Pfam" id="PF13855">
    <property type="entry name" value="LRR_8"/>
    <property type="match status" value="1"/>
</dbReference>
<dbReference type="InterPro" id="IPR017441">
    <property type="entry name" value="Protein_kinase_ATP_BS"/>
</dbReference>
<keyword evidence="6 11" id="KW-1133">Transmembrane helix</keyword>
<dbReference type="PROSITE" id="PS51450">
    <property type="entry name" value="LRR"/>
    <property type="match status" value="1"/>
</dbReference>
<accession>A0A804UC00</accession>
<dbReference type="AlphaFoldDB" id="A0A804UC00"/>
<dbReference type="FunFam" id="3.30.200.20:FF:000328">
    <property type="entry name" value="Leucine-rich repeat protein kinase family protein"/>
    <property type="match status" value="1"/>
</dbReference>
<dbReference type="FunFam" id="3.80.10.10:FF:000363">
    <property type="entry name" value="Leucine-rich repeat family protein"/>
    <property type="match status" value="1"/>
</dbReference>
<dbReference type="OrthoDB" id="2015206at2759"/>
<dbReference type="CDD" id="cd12087">
    <property type="entry name" value="TM_EGFR-like"/>
    <property type="match status" value="1"/>
</dbReference>
<dbReference type="PROSITE" id="PS50011">
    <property type="entry name" value="PROTEIN_KINASE_DOM"/>
    <property type="match status" value="1"/>
</dbReference>
<feature type="chain" id="PRO_5032651501" description="Protein kinase domain-containing protein" evidence="12">
    <location>
        <begin position="32"/>
        <end position="1019"/>
    </location>
</feature>
<dbReference type="Pfam" id="PF00560">
    <property type="entry name" value="LRR_1"/>
    <property type="match status" value="3"/>
</dbReference>
<gene>
    <name evidence="14" type="primary">LOC103630517</name>
</gene>
<feature type="compositionally biased region" description="Gly residues" evidence="10">
    <location>
        <begin position="942"/>
        <end position="951"/>
    </location>
</feature>
<feature type="transmembrane region" description="Helical" evidence="11">
    <location>
        <begin position="569"/>
        <end position="592"/>
    </location>
</feature>
<dbReference type="InterPro" id="IPR032675">
    <property type="entry name" value="LRR_dom_sf"/>
</dbReference>
<feature type="compositionally biased region" description="Basic and acidic residues" evidence="10">
    <location>
        <begin position="838"/>
        <end position="849"/>
    </location>
</feature>
<evidence type="ECO:0000256" key="8">
    <source>
        <dbReference type="ARBA" id="ARBA00023180"/>
    </source>
</evidence>
<reference evidence="15" key="1">
    <citation type="journal article" date="2009" name="Science">
        <title>The B73 maize genome: complexity, diversity, and dynamics.</title>
        <authorList>
            <person name="Schnable P.S."/>
            <person name="Ware D."/>
            <person name="Fulton R.S."/>
            <person name="Stein J.C."/>
            <person name="Wei F."/>
            <person name="Pasternak S."/>
            <person name="Liang C."/>
            <person name="Zhang J."/>
            <person name="Fulton L."/>
            <person name="Graves T.A."/>
            <person name="Minx P."/>
            <person name="Reily A.D."/>
            <person name="Courtney L."/>
            <person name="Kruchowski S.S."/>
            <person name="Tomlinson C."/>
            <person name="Strong C."/>
            <person name="Delehaunty K."/>
            <person name="Fronick C."/>
            <person name="Courtney B."/>
            <person name="Rock S.M."/>
            <person name="Belter E."/>
            <person name="Du F."/>
            <person name="Kim K."/>
            <person name="Abbott R.M."/>
            <person name="Cotton M."/>
            <person name="Levy A."/>
            <person name="Marchetto P."/>
            <person name="Ochoa K."/>
            <person name="Jackson S.M."/>
            <person name="Gillam B."/>
            <person name="Chen W."/>
            <person name="Yan L."/>
            <person name="Higginbotham J."/>
            <person name="Cardenas M."/>
            <person name="Waligorski J."/>
            <person name="Applebaum E."/>
            <person name="Phelps L."/>
            <person name="Falcone J."/>
            <person name="Kanchi K."/>
            <person name="Thane T."/>
            <person name="Scimone A."/>
            <person name="Thane N."/>
            <person name="Henke J."/>
            <person name="Wang T."/>
            <person name="Ruppert J."/>
            <person name="Shah N."/>
            <person name="Rotter K."/>
            <person name="Hodges J."/>
            <person name="Ingenthron E."/>
            <person name="Cordes M."/>
            <person name="Kohlberg S."/>
            <person name="Sgro J."/>
            <person name="Delgado B."/>
            <person name="Mead K."/>
            <person name="Chinwalla A."/>
            <person name="Leonard S."/>
            <person name="Crouse K."/>
            <person name="Collura K."/>
            <person name="Kudrna D."/>
            <person name="Currie J."/>
            <person name="He R."/>
            <person name="Angelova A."/>
            <person name="Rajasekar S."/>
            <person name="Mueller T."/>
            <person name="Lomeli R."/>
            <person name="Scara G."/>
            <person name="Ko A."/>
            <person name="Delaney K."/>
            <person name="Wissotski M."/>
            <person name="Lopez G."/>
            <person name="Campos D."/>
            <person name="Braidotti M."/>
            <person name="Ashley E."/>
            <person name="Golser W."/>
            <person name="Kim H."/>
            <person name="Lee S."/>
            <person name="Lin J."/>
            <person name="Dujmic Z."/>
            <person name="Kim W."/>
            <person name="Talag J."/>
            <person name="Zuccolo A."/>
            <person name="Fan C."/>
            <person name="Sebastian A."/>
            <person name="Kramer M."/>
            <person name="Spiegel L."/>
            <person name="Nascimento L."/>
            <person name="Zutavern T."/>
            <person name="Miller B."/>
            <person name="Ambroise C."/>
            <person name="Muller S."/>
            <person name="Spooner W."/>
            <person name="Narechania A."/>
            <person name="Ren L."/>
            <person name="Wei S."/>
            <person name="Kumari S."/>
            <person name="Faga B."/>
            <person name="Levy M.J."/>
            <person name="McMahan L."/>
            <person name="Van Buren P."/>
            <person name="Vaughn M.W."/>
            <person name="Ying K."/>
            <person name="Yeh C.-T."/>
            <person name="Emrich S.J."/>
            <person name="Jia Y."/>
            <person name="Kalyanaraman A."/>
            <person name="Hsia A.-P."/>
            <person name="Barbazuk W.B."/>
            <person name="Baucom R.S."/>
            <person name="Brutnell T.P."/>
            <person name="Carpita N.C."/>
            <person name="Chaparro C."/>
            <person name="Chia J.-M."/>
            <person name="Deragon J.-M."/>
            <person name="Estill J.C."/>
            <person name="Fu Y."/>
            <person name="Jeddeloh J.A."/>
            <person name="Han Y."/>
            <person name="Lee H."/>
            <person name="Li P."/>
            <person name="Lisch D.R."/>
            <person name="Liu S."/>
            <person name="Liu Z."/>
            <person name="Nagel D.H."/>
            <person name="McCann M.C."/>
            <person name="SanMiguel P."/>
            <person name="Myers A.M."/>
            <person name="Nettleton D."/>
            <person name="Nguyen J."/>
            <person name="Penning B.W."/>
            <person name="Ponnala L."/>
            <person name="Schneider K.L."/>
            <person name="Schwartz D.C."/>
            <person name="Sharma A."/>
            <person name="Soderlund C."/>
            <person name="Springer N.M."/>
            <person name="Sun Q."/>
            <person name="Wang H."/>
            <person name="Waterman M."/>
            <person name="Westerman R."/>
            <person name="Wolfgruber T.K."/>
            <person name="Yang L."/>
            <person name="Yu Y."/>
            <person name="Zhang L."/>
            <person name="Zhou S."/>
            <person name="Zhu Q."/>
            <person name="Bennetzen J.L."/>
            <person name="Dawe R.K."/>
            <person name="Jiang J."/>
            <person name="Jiang N."/>
            <person name="Presting G.G."/>
            <person name="Wessler S.R."/>
            <person name="Aluru S."/>
            <person name="Martienssen R.A."/>
            <person name="Clifton S.W."/>
            <person name="McCombie W.R."/>
            <person name="Wing R.A."/>
            <person name="Wilson R.K."/>
        </authorList>
    </citation>
    <scope>NUCLEOTIDE SEQUENCE [LARGE SCALE GENOMIC DNA]</scope>
    <source>
        <strain evidence="15">cv. B73</strain>
    </source>
</reference>
<evidence type="ECO:0000256" key="11">
    <source>
        <dbReference type="SAM" id="Phobius"/>
    </source>
</evidence>
<keyword evidence="7 11" id="KW-0472">Membrane</keyword>
<keyword evidence="16" id="KW-1267">Proteomics identification</keyword>
<comment type="subcellular location">
    <subcellularLocation>
        <location evidence="1">Cell membrane</location>
        <topology evidence="1">Single-pass membrane protein</topology>
    </subcellularLocation>
</comment>
<feature type="region of interest" description="Disordered" evidence="10">
    <location>
        <begin position="773"/>
        <end position="852"/>
    </location>
</feature>
<evidence type="ECO:0000256" key="7">
    <source>
        <dbReference type="ARBA" id="ARBA00023136"/>
    </source>
</evidence>
<evidence type="ECO:0000256" key="3">
    <source>
        <dbReference type="ARBA" id="ARBA00022692"/>
    </source>
</evidence>
<evidence type="ECO:0000313" key="15">
    <source>
        <dbReference type="Proteomes" id="UP000007305"/>
    </source>
</evidence>
<feature type="signal peptide" evidence="12">
    <location>
        <begin position="1"/>
        <end position="31"/>
    </location>
</feature>
<sequence>MEEATRRRITPTTTLLLALAVLAASVPAGFCAINPQDASALNAIQSQWTNAPLSWSSASDPCDGGWDGIMCSNGRVTSLRLSSVNIQGTLSDSVGQLTQLMYLDVSFNLGLNGRMPATIGNLAQLTTLILAGCSFTGAIPQQLGNLQQLSFLALNSNKFTGTIPPTLGLLSNLFWLDLADNQLTGSIPVSTATTPGLDQLTHTKHFHFNKNQLSGTLTGLFNSNMSLIHILFDSNQLTGPIPEELGGISSLQVLRLDRNSLKGTIPPNISNLVNLNELNLASNQLTGPLPDLSSMTKLNVVDLSNNSFAVSAAPNWFTTLTSLTSVSISSGKLSGAVPKGLFRLPQLQQVVLSNNEFNGTLEVTGNISSQLQAINLMNNGIAAANVTPSYNKTLVLLGNPGCVDPELKVFCSLKQERMIAYNTSLAKCSSTASCSSDQRLNPANCGCAYPYAGKMVFRAPLFTDLTNSATFQQLEASFTTQLSLRDGSVFLSDIHFNSDNYLQIQVALFPSSGVSFSVADLIRIGFDLSNQTYKPPSNFGPYYFIADPYALLAGASSRGSKKSHISTGAIAGIAVAGGILVIALIGMVLFALRQKRRVKEVTGRTDPFVSWGVSQKDSGGAPQLKGARLFSLNELKNCTNNFSDTHEIGSGGYGKVYKGTLVDGTRVAIKRAERGSMQGVVEFKNEIELLSRVHHRNLVSLIGFCYEQGEQMLVYEYVSSGTLRENLLGTWTKPPVHRIYIQHFTEFPSPSSVVIVASVVHSTICVRMHERPPCSERNVPGLEEEAQDRARVSEGTCVPSRARRSAYHPPGRQVHQYPPRRPPQSQGRRLRPLQARRGHPEGPRLHASERNAGLLGSGVLHDAAAVGEERRVQLRGGDAGAGERAAADRERQVHRARGQAGHRPQRPRPLRAAGPPGPGDPGQRAHRRVQAVRAAGDAVRGRVGGGAAGHGRGGEGHRGHAAERGLRARRGHQLRRLLRQRLRRRRRRSEVAPVQRRRDHERLVRGQRVGLHAVLRGQA</sequence>
<dbReference type="FunFam" id="3.80.10.10:FF:000830">
    <property type="entry name" value="Predicted protein"/>
    <property type="match status" value="1"/>
</dbReference>
<evidence type="ECO:0000256" key="9">
    <source>
        <dbReference type="PROSITE-ProRule" id="PRU10141"/>
    </source>
</evidence>
<dbReference type="InterPro" id="IPR001611">
    <property type="entry name" value="Leu-rich_rpt"/>
</dbReference>
<keyword evidence="9" id="KW-0547">Nucleotide-binding</keyword>
<feature type="compositionally biased region" description="Basic residues" evidence="10">
    <location>
        <begin position="828"/>
        <end position="837"/>
    </location>
</feature>
<evidence type="ECO:0007829" key="16">
    <source>
        <dbReference type="PeptideAtlas" id="A0A804UC00"/>
    </source>
</evidence>
<keyword evidence="2" id="KW-0433">Leucine-rich repeat</keyword>
<reference evidence="14" key="2">
    <citation type="submission" date="2019-07" db="EMBL/GenBank/DDBJ databases">
        <authorList>
            <person name="Seetharam A."/>
            <person name="Woodhouse M."/>
            <person name="Cannon E."/>
        </authorList>
    </citation>
    <scope>NUCLEOTIDE SEQUENCE [LARGE SCALE GENOMIC DNA]</scope>
    <source>
        <strain evidence="14">cv. B73</strain>
    </source>
</reference>
<evidence type="ECO:0000256" key="1">
    <source>
        <dbReference type="ARBA" id="ARBA00004162"/>
    </source>
</evidence>
<dbReference type="GO" id="GO:0005524">
    <property type="term" value="F:ATP binding"/>
    <property type="evidence" value="ECO:0007669"/>
    <property type="project" value="UniProtKB-UniRule"/>
</dbReference>
<dbReference type="SUPFAM" id="SSF56112">
    <property type="entry name" value="Protein kinase-like (PK-like)"/>
    <property type="match status" value="1"/>
</dbReference>
<name>A0A804UC00_MAIZE</name>
<dbReference type="InParanoid" id="A0A804UC00"/>
<keyword evidence="8" id="KW-0325">Glycoprotein</keyword>
<dbReference type="Proteomes" id="UP000007305">
    <property type="component" value="Chromosome 6"/>
</dbReference>
<dbReference type="InterPro" id="IPR001245">
    <property type="entry name" value="Ser-Thr/Tyr_kinase_cat_dom"/>
</dbReference>
<dbReference type="PROSITE" id="PS00107">
    <property type="entry name" value="PROTEIN_KINASE_ATP"/>
    <property type="match status" value="1"/>
</dbReference>
<dbReference type="Pfam" id="PF07714">
    <property type="entry name" value="PK_Tyr_Ser-Thr"/>
    <property type="match status" value="1"/>
</dbReference>
<dbReference type="PANTHER" id="PTHR45974:SF229">
    <property type="entry name" value="OS05G0486100 PROTEIN"/>
    <property type="match status" value="1"/>
</dbReference>
<keyword evidence="3 11" id="KW-0812">Transmembrane</keyword>
<evidence type="ECO:0000313" key="14">
    <source>
        <dbReference type="EnsemblPlants" id="Zm00001eb291070_P001"/>
    </source>
</evidence>